<dbReference type="GO" id="GO:0016491">
    <property type="term" value="F:oxidoreductase activity"/>
    <property type="evidence" value="ECO:0007669"/>
    <property type="project" value="InterPro"/>
</dbReference>
<sequence>MEQTRDSIKDIWGERTPYEGHWPVRVDELTEEAPDRWVQSACVLCSNGCGMDIGVKDGRIVGVRGRAVDAVNHGRLGPKGLQGWMANNSPDRLTRPLIRRNGKLEEASWDEAMDLIVRRSNDIISKKTSLGIGFYTSGQLFLEEYYTLAVLGKAGLGTPHMDGNTRLCTDTAAAALKVSFGSDGQPGSYTDLDTTEAILHVGHNIASQQTVLWTRILDRLAGENPPKLVVIDPRETFTAMKATVHLVPRVGTNVPIMNGLLNLIIQAGHINPDYIDAHTVGFEELKQLVSQWSPERVEAISGVPATKLREAARILGTAKTLVSTILQGVYQSMQATAAAVQVNNLHLIRGLIGHTGSGIYQMNGQPTAQNTRECGADGDLPGFRNWGNPEHIEQLARLWNVDSNIIPHWSPPTHAMQIWRYAEKGSINLLWISGTNPAVSLPQLERVRSILQQENLFVVVQDAFMTETAQYADVVLPAAIWGEKTGTFTNVDRTVHISHKAVDPPGEAKPDFEIFLDYARRMDFRDKDGAPLIKWKTPEECFEAWKECTRGRPCDYTGMSYAKLSEGSGIQWPCNEQYPDGKPHLYEDGVFNTSIDYCETYGHDLVTGAAATKEEYKAKDPKGKAFLKGADYEPPHEEPDEEFPLWLTTGRLVYHFHTRTKTGRSRQLNEAAPDAFVQVSDEDAARYGLKTGDLVEVASRRGKVVEPVLVGDIEPGLVFIPFHYGYWDDPGRKRAANELTLTEWDAVSKQPHYKYAAVRIRKI</sequence>
<evidence type="ECO:0000313" key="6">
    <source>
        <dbReference type="EMBL" id="QJW89502.1"/>
    </source>
</evidence>
<dbReference type="InterPro" id="IPR006657">
    <property type="entry name" value="MoPterin_dinucl-bd_dom"/>
</dbReference>
<evidence type="ECO:0000259" key="5">
    <source>
        <dbReference type="PROSITE" id="PS51669"/>
    </source>
</evidence>
<feature type="domain" description="4Fe-4S Mo/W bis-MGD-type" evidence="5">
    <location>
        <begin position="35"/>
        <end position="91"/>
    </location>
</feature>
<dbReference type="PANTHER" id="PTHR43105">
    <property type="entry name" value="RESPIRATORY NITRATE REDUCTASE"/>
    <property type="match status" value="1"/>
</dbReference>
<dbReference type="InterPro" id="IPR009010">
    <property type="entry name" value="Asp_de-COase-like_dom_sf"/>
</dbReference>
<dbReference type="AlphaFoldDB" id="A0A6M5Y9L1"/>
<dbReference type="SUPFAM" id="SSF50692">
    <property type="entry name" value="ADC-like"/>
    <property type="match status" value="1"/>
</dbReference>
<dbReference type="PANTHER" id="PTHR43105:SF10">
    <property type="entry name" value="NADH-QUINONE OXIDOREDUCTASE SUBUNIT G"/>
    <property type="match status" value="1"/>
</dbReference>
<dbReference type="Proteomes" id="UP000502756">
    <property type="component" value="Chromosome"/>
</dbReference>
<proteinExistence type="predicted"/>
<evidence type="ECO:0000256" key="3">
    <source>
        <dbReference type="ARBA" id="ARBA00023004"/>
    </source>
</evidence>
<gene>
    <name evidence="6" type="ORF">HNV11_08980</name>
</gene>
<organism evidence="6 7">
    <name type="scientific">Spirosoma taeanense</name>
    <dbReference type="NCBI Taxonomy" id="2735870"/>
    <lineage>
        <taxon>Bacteria</taxon>
        <taxon>Pseudomonadati</taxon>
        <taxon>Bacteroidota</taxon>
        <taxon>Cytophagia</taxon>
        <taxon>Cytophagales</taxon>
        <taxon>Cytophagaceae</taxon>
        <taxon>Spirosoma</taxon>
    </lineage>
</organism>
<dbReference type="Pfam" id="PF01568">
    <property type="entry name" value="Molydop_binding"/>
    <property type="match status" value="1"/>
</dbReference>
<dbReference type="Gene3D" id="3.40.50.740">
    <property type="match status" value="1"/>
</dbReference>
<dbReference type="InterPro" id="IPR006656">
    <property type="entry name" value="Mopterin_OxRdtase"/>
</dbReference>
<name>A0A6M5Y9L1_9BACT</name>
<accession>A0A6M5Y9L1</accession>
<dbReference type="Gene3D" id="2.20.25.90">
    <property type="entry name" value="ADC-like domains"/>
    <property type="match status" value="1"/>
</dbReference>
<dbReference type="GO" id="GO:0045333">
    <property type="term" value="P:cellular respiration"/>
    <property type="evidence" value="ECO:0007669"/>
    <property type="project" value="UniProtKB-ARBA"/>
</dbReference>
<keyword evidence="3" id="KW-0408">Iron</keyword>
<evidence type="ECO:0000256" key="4">
    <source>
        <dbReference type="ARBA" id="ARBA00023014"/>
    </source>
</evidence>
<keyword evidence="1" id="KW-0004">4Fe-4S</keyword>
<dbReference type="GO" id="GO:0051539">
    <property type="term" value="F:4 iron, 4 sulfur cluster binding"/>
    <property type="evidence" value="ECO:0007669"/>
    <property type="project" value="UniProtKB-KW"/>
</dbReference>
<dbReference type="PROSITE" id="PS51669">
    <property type="entry name" value="4FE4S_MOW_BIS_MGD"/>
    <property type="match status" value="1"/>
</dbReference>
<evidence type="ECO:0000256" key="1">
    <source>
        <dbReference type="ARBA" id="ARBA00022485"/>
    </source>
</evidence>
<protein>
    <submittedName>
        <fullName evidence="6">Molybdopterin-dependent oxidoreductase</fullName>
    </submittedName>
</protein>
<keyword evidence="7" id="KW-1185">Reference proteome</keyword>
<dbReference type="Pfam" id="PF04879">
    <property type="entry name" value="Molybdop_Fe4S4"/>
    <property type="match status" value="1"/>
</dbReference>
<dbReference type="InterPro" id="IPR050123">
    <property type="entry name" value="Prok_molybdopt-oxidoreductase"/>
</dbReference>
<dbReference type="EMBL" id="CP053435">
    <property type="protein sequence ID" value="QJW89502.1"/>
    <property type="molecule type" value="Genomic_DNA"/>
</dbReference>
<dbReference type="Gene3D" id="2.40.40.20">
    <property type="match status" value="1"/>
</dbReference>
<dbReference type="CDD" id="cd00508">
    <property type="entry name" value="MopB_CT_Fdh-Nap-like"/>
    <property type="match status" value="1"/>
</dbReference>
<reference evidence="6 7" key="1">
    <citation type="submission" date="2020-05" db="EMBL/GenBank/DDBJ databases">
        <title>Genome sequencing of Spirosoma sp. TS118.</title>
        <authorList>
            <person name="Lee J.-H."/>
            <person name="Jeong S."/>
            <person name="Zhao L."/>
            <person name="Jung J.-H."/>
            <person name="Kim M.-K."/>
            <person name="Lim S."/>
        </authorList>
    </citation>
    <scope>NUCLEOTIDE SEQUENCE [LARGE SCALE GENOMIC DNA]</scope>
    <source>
        <strain evidence="6 7">TS118</strain>
    </source>
</reference>
<dbReference type="Pfam" id="PF00384">
    <property type="entry name" value="Molybdopterin"/>
    <property type="match status" value="1"/>
</dbReference>
<dbReference type="RefSeq" id="WP_171739341.1">
    <property type="nucleotide sequence ID" value="NZ_CP053435.1"/>
</dbReference>
<evidence type="ECO:0000313" key="7">
    <source>
        <dbReference type="Proteomes" id="UP000502756"/>
    </source>
</evidence>
<dbReference type="InterPro" id="IPR006963">
    <property type="entry name" value="Mopterin_OxRdtase_4Fe-4S_dom"/>
</dbReference>
<evidence type="ECO:0000256" key="2">
    <source>
        <dbReference type="ARBA" id="ARBA00022723"/>
    </source>
</evidence>
<dbReference type="GO" id="GO:0046872">
    <property type="term" value="F:metal ion binding"/>
    <property type="evidence" value="ECO:0007669"/>
    <property type="project" value="UniProtKB-KW"/>
</dbReference>
<dbReference type="KEGG" id="stae:HNV11_08980"/>
<dbReference type="SMART" id="SM00926">
    <property type="entry name" value="Molybdop_Fe4S4"/>
    <property type="match status" value="1"/>
</dbReference>
<dbReference type="GO" id="GO:0043546">
    <property type="term" value="F:molybdopterin cofactor binding"/>
    <property type="evidence" value="ECO:0007669"/>
    <property type="project" value="InterPro"/>
</dbReference>
<keyword evidence="2" id="KW-0479">Metal-binding</keyword>
<dbReference type="CDD" id="cd02754">
    <property type="entry name" value="MopB_Nitrate-R-NapA-like"/>
    <property type="match status" value="1"/>
</dbReference>
<dbReference type="SUPFAM" id="SSF53706">
    <property type="entry name" value="Formate dehydrogenase/DMSO reductase, domains 1-3"/>
    <property type="match status" value="1"/>
</dbReference>
<dbReference type="Gene3D" id="3.40.228.10">
    <property type="entry name" value="Dimethylsulfoxide Reductase, domain 2"/>
    <property type="match status" value="1"/>
</dbReference>
<keyword evidence="4" id="KW-0411">Iron-sulfur</keyword>